<organism evidence="1 2">
    <name type="scientific">Hymenobacter frigidus</name>
    <dbReference type="NCBI Taxonomy" id="1524095"/>
    <lineage>
        <taxon>Bacteria</taxon>
        <taxon>Pseudomonadati</taxon>
        <taxon>Bacteroidota</taxon>
        <taxon>Cytophagia</taxon>
        <taxon>Cytophagales</taxon>
        <taxon>Hymenobacteraceae</taxon>
        <taxon>Hymenobacter</taxon>
    </lineage>
</organism>
<evidence type="ECO:0000313" key="1">
    <source>
        <dbReference type="EMBL" id="GGH84157.1"/>
    </source>
</evidence>
<evidence type="ECO:0000313" key="2">
    <source>
        <dbReference type="Proteomes" id="UP000637774"/>
    </source>
</evidence>
<dbReference type="RefSeq" id="WP_188561479.1">
    <property type="nucleotide sequence ID" value="NZ_BMGY01000011.1"/>
</dbReference>
<name>A0ABQ2A3C7_9BACT</name>
<dbReference type="Proteomes" id="UP000637774">
    <property type="component" value="Unassembled WGS sequence"/>
</dbReference>
<reference evidence="2" key="1">
    <citation type="journal article" date="2019" name="Int. J. Syst. Evol. Microbiol.">
        <title>The Global Catalogue of Microorganisms (GCM) 10K type strain sequencing project: providing services to taxonomists for standard genome sequencing and annotation.</title>
        <authorList>
            <consortium name="The Broad Institute Genomics Platform"/>
            <consortium name="The Broad Institute Genome Sequencing Center for Infectious Disease"/>
            <person name="Wu L."/>
            <person name="Ma J."/>
        </authorList>
    </citation>
    <scope>NUCLEOTIDE SEQUENCE [LARGE SCALE GENOMIC DNA]</scope>
    <source>
        <strain evidence="2">CGMCC 1.14966</strain>
    </source>
</reference>
<protein>
    <recommendedName>
        <fullName evidence="3">GNAT family N-acetyltransferase</fullName>
    </recommendedName>
</protein>
<keyword evidence="2" id="KW-1185">Reference proteome</keyword>
<gene>
    <name evidence="1" type="ORF">GCM10011495_15420</name>
</gene>
<dbReference type="EMBL" id="BMGY01000011">
    <property type="protein sequence ID" value="GGH84157.1"/>
    <property type="molecule type" value="Genomic_DNA"/>
</dbReference>
<accession>A0ABQ2A3C7</accession>
<comment type="caution">
    <text evidence="1">The sequence shown here is derived from an EMBL/GenBank/DDBJ whole genome shotgun (WGS) entry which is preliminary data.</text>
</comment>
<sequence>MAEQVADLAPVSAPNPVLVAARAAALGFYSPTHFLRELPAATQQAQYGTGAAARFGSSAGEQVLAMTAAEGQWLLQHLPWDTEFFGTDTYRLFTGLFGAETNPAALALAAGSLRAQLAQRGPYYAFSVVPAEDVALLQALSGGGWRLVETRLNFYRPTAEPLATLPAAVRLARFDEAAHIGRVSASARNDYDRFHADPWFGAVRADAMLARYAEATVAGSYAADAVLVPDEPGLPVDSFLAIGDSPADPTVAGSGSSRVLLTAVGPQNRGWHIRLVAETVRRAAALSLPYVLMTTQVTNRAVFRTCEKLGFRLGSTTHVMACHSL</sequence>
<proteinExistence type="predicted"/>
<dbReference type="Gene3D" id="3.40.630.30">
    <property type="match status" value="1"/>
</dbReference>
<evidence type="ECO:0008006" key="3">
    <source>
        <dbReference type="Google" id="ProtNLM"/>
    </source>
</evidence>